<evidence type="ECO:0000313" key="6">
    <source>
        <dbReference type="EMBL" id="SPF38174.1"/>
    </source>
</evidence>
<keyword evidence="3" id="KW-0460">Magnesium</keyword>
<evidence type="ECO:0000256" key="2">
    <source>
        <dbReference type="ARBA" id="ARBA00022801"/>
    </source>
</evidence>
<evidence type="ECO:0000313" key="7">
    <source>
        <dbReference type="Proteomes" id="UP000238916"/>
    </source>
</evidence>
<comment type="cofactor">
    <cofactor evidence="1">
        <name>Mg(2+)</name>
        <dbReference type="ChEBI" id="CHEBI:18420"/>
    </cofactor>
</comment>
<dbReference type="InterPro" id="IPR020476">
    <property type="entry name" value="Nudix_hydrolase"/>
</dbReference>
<dbReference type="PROSITE" id="PS51462">
    <property type="entry name" value="NUDIX"/>
    <property type="match status" value="1"/>
</dbReference>
<dbReference type="PRINTS" id="PR00502">
    <property type="entry name" value="NUDIXFAMILY"/>
</dbReference>
<keyword evidence="2 4" id="KW-0378">Hydrolase</keyword>
<dbReference type="GO" id="GO:0016787">
    <property type="term" value="F:hydrolase activity"/>
    <property type="evidence" value="ECO:0007669"/>
    <property type="project" value="UniProtKB-KW"/>
</dbReference>
<comment type="similarity">
    <text evidence="4">Belongs to the Nudix hydrolase family.</text>
</comment>
<dbReference type="InterPro" id="IPR000086">
    <property type="entry name" value="NUDIX_hydrolase_dom"/>
</dbReference>
<protein>
    <submittedName>
        <fullName evidence="6">NUDIX domain protein</fullName>
    </submittedName>
</protein>
<evidence type="ECO:0000259" key="5">
    <source>
        <dbReference type="PROSITE" id="PS51462"/>
    </source>
</evidence>
<dbReference type="AlphaFoldDB" id="A0A2U3KEU7"/>
<dbReference type="PROSITE" id="PS00893">
    <property type="entry name" value="NUDIX_BOX"/>
    <property type="match status" value="1"/>
</dbReference>
<gene>
    <name evidence="6" type="ORF">SBF1_190108</name>
</gene>
<feature type="domain" description="Nudix hydrolase" evidence="5">
    <location>
        <begin position="41"/>
        <end position="165"/>
    </location>
</feature>
<dbReference type="Proteomes" id="UP000238916">
    <property type="component" value="Unassembled WGS sequence"/>
</dbReference>
<name>A0A2U3KEU7_9FIRM</name>
<accession>A0A2U3KEU7</accession>
<dbReference type="PANTHER" id="PTHR43222:SF2">
    <property type="entry name" value="NUDIX HYDROLASE 23, CHLOROPLASTIC"/>
    <property type="match status" value="1"/>
</dbReference>
<dbReference type="PANTHER" id="PTHR43222">
    <property type="entry name" value="NUDIX HYDROLASE 23"/>
    <property type="match status" value="1"/>
</dbReference>
<dbReference type="InterPro" id="IPR015797">
    <property type="entry name" value="NUDIX_hydrolase-like_dom_sf"/>
</dbReference>
<organism evidence="6 7">
    <name type="scientific">Candidatus Desulfosporosinus infrequens</name>
    <dbReference type="NCBI Taxonomy" id="2043169"/>
    <lineage>
        <taxon>Bacteria</taxon>
        <taxon>Bacillati</taxon>
        <taxon>Bacillota</taxon>
        <taxon>Clostridia</taxon>
        <taxon>Eubacteriales</taxon>
        <taxon>Desulfitobacteriaceae</taxon>
        <taxon>Desulfosporosinus</taxon>
    </lineage>
</organism>
<reference evidence="7" key="1">
    <citation type="submission" date="2018-02" db="EMBL/GenBank/DDBJ databases">
        <authorList>
            <person name="Hausmann B."/>
        </authorList>
    </citation>
    <scope>NUCLEOTIDE SEQUENCE [LARGE SCALE GENOMIC DNA]</scope>
    <source>
        <strain evidence="7">Peat soil MAG SbF1</strain>
    </source>
</reference>
<evidence type="ECO:0000256" key="1">
    <source>
        <dbReference type="ARBA" id="ARBA00001946"/>
    </source>
</evidence>
<proteinExistence type="inferred from homology"/>
<evidence type="ECO:0000256" key="4">
    <source>
        <dbReference type="RuleBase" id="RU003476"/>
    </source>
</evidence>
<dbReference type="Gene3D" id="2.20.70.10">
    <property type="match status" value="1"/>
</dbReference>
<evidence type="ECO:0000256" key="3">
    <source>
        <dbReference type="ARBA" id="ARBA00022842"/>
    </source>
</evidence>
<sequence length="190" mass="20638">MSHATAPYLFCPVCGKPLQNSIIDNHPRSACSNCSYVHWGNFSLGVGGVLWHNDKVLLVQRGHNPGKGMWTIPGGYVDQGESIAAAIIREIQEETGIKSKPLSIIGLRDYPAEKHDTYIIFLMEFLGGTLLAQPGEVSDLGFFTLKESYALPIPSLTLSALEASHSASQGLLINSDVKLSSKLSTLYQIH</sequence>
<dbReference type="Pfam" id="PF00293">
    <property type="entry name" value="NUDIX"/>
    <property type="match status" value="1"/>
</dbReference>
<dbReference type="Gene3D" id="3.90.79.10">
    <property type="entry name" value="Nucleoside Triphosphate Pyrophosphohydrolase"/>
    <property type="match status" value="1"/>
</dbReference>
<dbReference type="InterPro" id="IPR029401">
    <property type="entry name" value="Nudix_N"/>
</dbReference>
<dbReference type="OrthoDB" id="9786141at2"/>
<dbReference type="EMBL" id="OMOF01000101">
    <property type="protein sequence ID" value="SPF38174.1"/>
    <property type="molecule type" value="Genomic_DNA"/>
</dbReference>
<dbReference type="InterPro" id="IPR020084">
    <property type="entry name" value="NUDIX_hydrolase_CS"/>
</dbReference>
<dbReference type="SUPFAM" id="SSF55811">
    <property type="entry name" value="Nudix"/>
    <property type="match status" value="1"/>
</dbReference>
<dbReference type="Pfam" id="PF14803">
    <property type="entry name" value="Zn_ribbon_Nudix"/>
    <property type="match status" value="1"/>
</dbReference>